<sequence length="102" mass="10987">MHIGRFAQHTMENGVGVHAAGIDDDGGRIGIDHEGYSKSENLGVVALLVQGFLHKALVTCRGPVRLRKGTESARSWLEEMIEIGLSWINAVGVALWQIAGLP</sequence>
<evidence type="ECO:0000313" key="1">
    <source>
        <dbReference type="EMBL" id="GEN22263.1"/>
    </source>
</evidence>
<gene>
    <name evidence="1" type="ORF">HCU01_02120</name>
</gene>
<accession>A0ABQ0WAL6</accession>
<protein>
    <submittedName>
        <fullName evidence="1">Uncharacterized protein</fullName>
    </submittedName>
</protein>
<evidence type="ECO:0000313" key="2">
    <source>
        <dbReference type="Proteomes" id="UP000321726"/>
    </source>
</evidence>
<organism evidence="1 2">
    <name type="scientific">Halomonas cupida</name>
    <dbReference type="NCBI Taxonomy" id="44933"/>
    <lineage>
        <taxon>Bacteria</taxon>
        <taxon>Pseudomonadati</taxon>
        <taxon>Pseudomonadota</taxon>
        <taxon>Gammaproteobacteria</taxon>
        <taxon>Oceanospirillales</taxon>
        <taxon>Halomonadaceae</taxon>
        <taxon>Halomonas</taxon>
    </lineage>
</organism>
<keyword evidence="2" id="KW-1185">Reference proteome</keyword>
<reference evidence="1 2" key="1">
    <citation type="submission" date="2019-07" db="EMBL/GenBank/DDBJ databases">
        <title>Whole genome shotgun sequence of Halomonas cupida NBRC 102219.</title>
        <authorList>
            <person name="Hosoyama A."/>
            <person name="Uohara A."/>
            <person name="Ohji S."/>
            <person name="Ichikawa N."/>
        </authorList>
    </citation>
    <scope>NUCLEOTIDE SEQUENCE [LARGE SCALE GENOMIC DNA]</scope>
    <source>
        <strain evidence="1 2">NBRC 102219</strain>
    </source>
</reference>
<name>A0ABQ0WAL6_9GAMM</name>
<dbReference type="Proteomes" id="UP000321726">
    <property type="component" value="Unassembled WGS sequence"/>
</dbReference>
<comment type="caution">
    <text evidence="1">The sequence shown here is derived from an EMBL/GenBank/DDBJ whole genome shotgun (WGS) entry which is preliminary data.</text>
</comment>
<proteinExistence type="predicted"/>
<dbReference type="EMBL" id="BJXU01000005">
    <property type="protein sequence ID" value="GEN22263.1"/>
    <property type="molecule type" value="Genomic_DNA"/>
</dbReference>